<dbReference type="InterPro" id="IPR001647">
    <property type="entry name" value="HTH_TetR"/>
</dbReference>
<dbReference type="SUPFAM" id="SSF46689">
    <property type="entry name" value="Homeodomain-like"/>
    <property type="match status" value="1"/>
</dbReference>
<dbReference type="PRINTS" id="PR00455">
    <property type="entry name" value="HTHTETR"/>
</dbReference>
<reference evidence="6 7" key="1">
    <citation type="journal article" date="2018" name="Int. J. Syst. Evol. Microbiol.">
        <title>Micromonospora globbae sp. nov., an endophytic actinomycete isolated from roots of Globba winitii C. H. Wright.</title>
        <authorList>
            <person name="Kuncharoen N."/>
            <person name="Pittayakhajonwut P."/>
            <person name="Tanasupawat S."/>
        </authorList>
    </citation>
    <scope>NUCLEOTIDE SEQUENCE [LARGE SCALE GENOMIC DNA]</scope>
    <source>
        <strain evidence="6 7">WPS1-2</strain>
    </source>
</reference>
<organism evidence="6 7">
    <name type="scientific">Micromonospora globbae</name>
    <dbReference type="NCBI Taxonomy" id="1894969"/>
    <lineage>
        <taxon>Bacteria</taxon>
        <taxon>Bacillati</taxon>
        <taxon>Actinomycetota</taxon>
        <taxon>Actinomycetes</taxon>
        <taxon>Micromonosporales</taxon>
        <taxon>Micromonosporaceae</taxon>
        <taxon>Micromonospora</taxon>
    </lineage>
</organism>
<dbReference type="EMBL" id="RAQQ01000015">
    <property type="protein sequence ID" value="RKF25476.1"/>
    <property type="molecule type" value="Genomic_DNA"/>
</dbReference>
<dbReference type="PANTHER" id="PTHR47506">
    <property type="entry name" value="TRANSCRIPTIONAL REGULATORY PROTEIN"/>
    <property type="match status" value="1"/>
</dbReference>
<keyword evidence="1" id="KW-0805">Transcription regulation</keyword>
<dbReference type="OrthoDB" id="5177743at2"/>
<dbReference type="GO" id="GO:0003677">
    <property type="term" value="F:DNA binding"/>
    <property type="evidence" value="ECO:0007669"/>
    <property type="project" value="UniProtKB-UniRule"/>
</dbReference>
<evidence type="ECO:0000313" key="7">
    <source>
        <dbReference type="Proteomes" id="UP000285744"/>
    </source>
</evidence>
<dbReference type="Pfam" id="PF00440">
    <property type="entry name" value="TetR_N"/>
    <property type="match status" value="1"/>
</dbReference>
<keyword evidence="3" id="KW-0804">Transcription</keyword>
<evidence type="ECO:0000256" key="1">
    <source>
        <dbReference type="ARBA" id="ARBA00023015"/>
    </source>
</evidence>
<dbReference type="InterPro" id="IPR009057">
    <property type="entry name" value="Homeodomain-like_sf"/>
</dbReference>
<dbReference type="PROSITE" id="PS50977">
    <property type="entry name" value="HTH_TETR_2"/>
    <property type="match status" value="1"/>
</dbReference>
<protein>
    <submittedName>
        <fullName evidence="6">TetR/AcrR family transcriptional regulator</fullName>
    </submittedName>
</protein>
<evidence type="ECO:0000256" key="3">
    <source>
        <dbReference type="ARBA" id="ARBA00023163"/>
    </source>
</evidence>
<proteinExistence type="predicted"/>
<feature type="DNA-binding region" description="H-T-H motif" evidence="4">
    <location>
        <begin position="26"/>
        <end position="45"/>
    </location>
</feature>
<accession>A0A420EXI5</accession>
<sequence>MAGDARAALLDRCVAFLKENGFSEQSLREIAAGAGTSHRMLIYHFGSREGLLAEVVRRVEDEQRAALAALATGSDDPVEVSRQFWRRLADPALAPAERLFFEIYAHALHGRSWTEPFRASVVAAWTGPVEELFVRLGFDETESRRRARLGLAATRGLLLDLLVTGDRELLDAAADLFARLVTAPRSQ</sequence>
<dbReference type="RefSeq" id="WP_120330184.1">
    <property type="nucleotide sequence ID" value="NZ_RAQQ01000015.1"/>
</dbReference>
<dbReference type="PANTHER" id="PTHR47506:SF1">
    <property type="entry name" value="HTH-TYPE TRANSCRIPTIONAL REGULATOR YJDC"/>
    <property type="match status" value="1"/>
</dbReference>
<comment type="caution">
    <text evidence="6">The sequence shown here is derived from an EMBL/GenBank/DDBJ whole genome shotgun (WGS) entry which is preliminary data.</text>
</comment>
<dbReference type="Proteomes" id="UP000285744">
    <property type="component" value="Unassembled WGS sequence"/>
</dbReference>
<evidence type="ECO:0000313" key="6">
    <source>
        <dbReference type="EMBL" id="RKF25476.1"/>
    </source>
</evidence>
<evidence type="ECO:0000259" key="5">
    <source>
        <dbReference type="PROSITE" id="PS50977"/>
    </source>
</evidence>
<evidence type="ECO:0000256" key="2">
    <source>
        <dbReference type="ARBA" id="ARBA00023125"/>
    </source>
</evidence>
<dbReference type="AlphaFoldDB" id="A0A420EXI5"/>
<feature type="domain" description="HTH tetR-type" evidence="5">
    <location>
        <begin position="3"/>
        <end position="63"/>
    </location>
</feature>
<gene>
    <name evidence="6" type="ORF">D7I43_20620</name>
</gene>
<name>A0A420EXI5_9ACTN</name>
<keyword evidence="2 4" id="KW-0238">DNA-binding</keyword>
<dbReference type="Gene3D" id="1.10.357.10">
    <property type="entry name" value="Tetracycline Repressor, domain 2"/>
    <property type="match status" value="1"/>
</dbReference>
<evidence type="ECO:0000256" key="4">
    <source>
        <dbReference type="PROSITE-ProRule" id="PRU00335"/>
    </source>
</evidence>